<dbReference type="Gene3D" id="1.10.357.10">
    <property type="entry name" value="Tetracycline Repressor, domain 2"/>
    <property type="match status" value="1"/>
</dbReference>
<dbReference type="PROSITE" id="PS01081">
    <property type="entry name" value="HTH_TETR_1"/>
    <property type="match status" value="1"/>
</dbReference>
<dbReference type="InterPro" id="IPR023772">
    <property type="entry name" value="DNA-bd_HTH_TetR-type_CS"/>
</dbReference>
<organism evidence="5 6">
    <name type="scientific">Virgibacillus siamensis</name>
    <dbReference type="NCBI Taxonomy" id="480071"/>
    <lineage>
        <taxon>Bacteria</taxon>
        <taxon>Bacillati</taxon>
        <taxon>Bacillota</taxon>
        <taxon>Bacilli</taxon>
        <taxon>Bacillales</taxon>
        <taxon>Bacillaceae</taxon>
        <taxon>Virgibacillus</taxon>
    </lineage>
</organism>
<dbReference type="Proteomes" id="UP001500866">
    <property type="component" value="Unassembled WGS sequence"/>
</dbReference>
<keyword evidence="6" id="KW-1185">Reference proteome</keyword>
<reference evidence="6" key="1">
    <citation type="journal article" date="2019" name="Int. J. Syst. Evol. Microbiol.">
        <title>The Global Catalogue of Microorganisms (GCM) 10K type strain sequencing project: providing services to taxonomists for standard genome sequencing and annotation.</title>
        <authorList>
            <consortium name="The Broad Institute Genomics Platform"/>
            <consortium name="The Broad Institute Genome Sequencing Center for Infectious Disease"/>
            <person name="Wu L."/>
            <person name="Ma J."/>
        </authorList>
    </citation>
    <scope>NUCLEOTIDE SEQUENCE [LARGE SCALE GENOMIC DNA]</scope>
    <source>
        <strain evidence="6">JCM 15395</strain>
    </source>
</reference>
<evidence type="ECO:0000256" key="2">
    <source>
        <dbReference type="ARBA" id="ARBA00023125"/>
    </source>
</evidence>
<proteinExistence type="predicted"/>
<feature type="DNA-binding region" description="H-T-H motif" evidence="3">
    <location>
        <begin position="25"/>
        <end position="44"/>
    </location>
</feature>
<dbReference type="InterPro" id="IPR050624">
    <property type="entry name" value="HTH-type_Tx_Regulator"/>
</dbReference>
<protein>
    <submittedName>
        <fullName evidence="5">TetR/AcrR family transcriptional regulator</fullName>
    </submittedName>
</protein>
<dbReference type="InterPro" id="IPR009057">
    <property type="entry name" value="Homeodomain-like_sf"/>
</dbReference>
<dbReference type="PANTHER" id="PTHR43479">
    <property type="entry name" value="ACREF/ENVCD OPERON REPRESSOR-RELATED"/>
    <property type="match status" value="1"/>
</dbReference>
<dbReference type="PANTHER" id="PTHR43479:SF22">
    <property type="entry name" value="TRANSCRIPTIONAL REGULATOR, TETR FAMILY"/>
    <property type="match status" value="1"/>
</dbReference>
<sequence length="295" mass="34647">MNEKKKTIIETAIKLFADKGFYATSIEEIAKKSNLSKGAFYLHFQSKDELFVELFKYYHDLIQKNVQHAVDEQLSPRENFIRQVEVQFYEVLKHRNFILTQIKEQAFTLNKELFELVKTKEYEIHQWHKKNLVSIYGEEIEPYVNDLGIIFEGIKNRFFQVLLSADIEVEIPELAAFIVERIDEAANGLIKSKRSPILTHKKMAPVFANIRTPENTNKEEVVNYLLEMQNILKNNVVGVEKRSELQEVIDYLLTEIKKTDAKEFVIQGLLANFKGIKQFDEYRRIISNKLNIRVL</sequence>
<name>A0ABP3RTJ5_9BACI</name>
<evidence type="ECO:0000259" key="4">
    <source>
        <dbReference type="PROSITE" id="PS50977"/>
    </source>
</evidence>
<comment type="caution">
    <text evidence="5">The sequence shown here is derived from an EMBL/GenBank/DDBJ whole genome shotgun (WGS) entry which is preliminary data.</text>
</comment>
<accession>A0ABP3RTJ5</accession>
<evidence type="ECO:0000313" key="5">
    <source>
        <dbReference type="EMBL" id="GAA0614224.1"/>
    </source>
</evidence>
<evidence type="ECO:0000313" key="6">
    <source>
        <dbReference type="Proteomes" id="UP001500866"/>
    </source>
</evidence>
<keyword evidence="2 3" id="KW-0238">DNA-binding</keyword>
<evidence type="ECO:0000256" key="1">
    <source>
        <dbReference type="ARBA" id="ARBA00022491"/>
    </source>
</evidence>
<dbReference type="InterPro" id="IPR001647">
    <property type="entry name" value="HTH_TetR"/>
</dbReference>
<dbReference type="Pfam" id="PF00440">
    <property type="entry name" value="TetR_N"/>
    <property type="match status" value="1"/>
</dbReference>
<feature type="domain" description="HTH tetR-type" evidence="4">
    <location>
        <begin position="2"/>
        <end position="62"/>
    </location>
</feature>
<dbReference type="PRINTS" id="PR00455">
    <property type="entry name" value="HTHTETR"/>
</dbReference>
<dbReference type="EMBL" id="BAAADS010000025">
    <property type="protein sequence ID" value="GAA0614224.1"/>
    <property type="molecule type" value="Genomic_DNA"/>
</dbReference>
<dbReference type="SUPFAM" id="SSF46689">
    <property type="entry name" value="Homeodomain-like"/>
    <property type="match status" value="1"/>
</dbReference>
<dbReference type="PROSITE" id="PS50977">
    <property type="entry name" value="HTH_TETR_2"/>
    <property type="match status" value="1"/>
</dbReference>
<dbReference type="RefSeq" id="WP_343815977.1">
    <property type="nucleotide sequence ID" value="NZ_BAAADS010000025.1"/>
</dbReference>
<keyword evidence="1" id="KW-0678">Repressor</keyword>
<dbReference type="Gene3D" id="1.10.10.60">
    <property type="entry name" value="Homeodomain-like"/>
    <property type="match status" value="1"/>
</dbReference>
<evidence type="ECO:0000256" key="3">
    <source>
        <dbReference type="PROSITE-ProRule" id="PRU00335"/>
    </source>
</evidence>
<gene>
    <name evidence="5" type="ORF">GCM10009001_34370</name>
</gene>